<dbReference type="InterPro" id="IPR023405">
    <property type="entry name" value="Topo_IA_core_domain"/>
</dbReference>
<feature type="region of interest" description="Disordered" evidence="8">
    <location>
        <begin position="447"/>
        <end position="496"/>
    </location>
</feature>
<feature type="compositionally biased region" description="Basic and acidic residues" evidence="8">
    <location>
        <begin position="477"/>
        <end position="488"/>
    </location>
</feature>
<dbReference type="InterPro" id="IPR013826">
    <property type="entry name" value="Topo_IA_cen_sub3"/>
</dbReference>
<dbReference type="EC" id="5.6.2.1" evidence="3 7"/>
<comment type="catalytic activity">
    <reaction evidence="1 7">
        <text>ATP-independent breakage of single-stranded DNA, followed by passage and rejoining.</text>
        <dbReference type="EC" id="5.6.2.1"/>
    </reaction>
</comment>
<dbReference type="Pfam" id="PF01131">
    <property type="entry name" value="Topoisom_bac"/>
    <property type="match status" value="1"/>
</dbReference>
<keyword evidence="5 7" id="KW-0238">DNA-binding</keyword>
<dbReference type="InterPro" id="IPR003602">
    <property type="entry name" value="Topo_IA_DNA-bd_dom"/>
</dbReference>
<dbReference type="SUPFAM" id="SSF56712">
    <property type="entry name" value="Prokaryotic type I DNA topoisomerase"/>
    <property type="match status" value="1"/>
</dbReference>
<organism evidence="11 12">
    <name type="scientific">Nadsonia fulvescens var. elongata DSM 6958</name>
    <dbReference type="NCBI Taxonomy" id="857566"/>
    <lineage>
        <taxon>Eukaryota</taxon>
        <taxon>Fungi</taxon>
        <taxon>Dikarya</taxon>
        <taxon>Ascomycota</taxon>
        <taxon>Saccharomycotina</taxon>
        <taxon>Dipodascomycetes</taxon>
        <taxon>Dipodascales</taxon>
        <taxon>Dipodascales incertae sedis</taxon>
        <taxon>Nadsonia</taxon>
    </lineage>
</organism>
<evidence type="ECO:0000256" key="4">
    <source>
        <dbReference type="ARBA" id="ARBA00023029"/>
    </source>
</evidence>
<dbReference type="InterPro" id="IPR013497">
    <property type="entry name" value="Topo_IA_cen"/>
</dbReference>
<dbReference type="PRINTS" id="PR00417">
    <property type="entry name" value="PRTPISMRASEI"/>
</dbReference>
<evidence type="ECO:0000256" key="5">
    <source>
        <dbReference type="ARBA" id="ARBA00023125"/>
    </source>
</evidence>
<dbReference type="Gene3D" id="2.70.20.10">
    <property type="entry name" value="Topoisomerase I, domain 3"/>
    <property type="match status" value="1"/>
</dbReference>
<name>A0A1E3PHR5_9ASCO</name>
<feature type="domain" description="Toprim" evidence="9">
    <location>
        <begin position="1"/>
        <end position="59"/>
    </location>
</feature>
<evidence type="ECO:0000259" key="10">
    <source>
        <dbReference type="PROSITE" id="PS52039"/>
    </source>
</evidence>
<dbReference type="EMBL" id="KV454410">
    <property type="protein sequence ID" value="ODQ64850.1"/>
    <property type="molecule type" value="Genomic_DNA"/>
</dbReference>
<dbReference type="OrthoDB" id="430051at2759"/>
<dbReference type="GO" id="GO:0031422">
    <property type="term" value="C:RecQ family helicase-topoisomerase III complex"/>
    <property type="evidence" value="ECO:0007669"/>
    <property type="project" value="EnsemblFungi"/>
</dbReference>
<dbReference type="InterPro" id="IPR013824">
    <property type="entry name" value="Topo_IA_cen_sub1"/>
</dbReference>
<evidence type="ECO:0000313" key="11">
    <source>
        <dbReference type="EMBL" id="ODQ64850.1"/>
    </source>
</evidence>
<dbReference type="GO" id="GO:0003677">
    <property type="term" value="F:DNA binding"/>
    <property type="evidence" value="ECO:0007669"/>
    <property type="project" value="UniProtKB-KW"/>
</dbReference>
<comment type="function">
    <text evidence="7">Introduces a single-strand break via transesterification at a target site in duplex DNA. Releases the supercoiling and torsional tension of DNA introduced during the DNA replication and transcription by transiently cleaving and rejoining one strand of the DNA duplex. The scissile phosphodiester is attacked by the catalytic tyrosine of the enzyme, resulting in the formation of a DNA-(5'-phosphotyrosyl)-enzyme intermediate and the expulsion of a 3'-OH DNA strand.</text>
</comment>
<evidence type="ECO:0000259" key="9">
    <source>
        <dbReference type="PROSITE" id="PS50880"/>
    </source>
</evidence>
<dbReference type="PROSITE" id="PS52039">
    <property type="entry name" value="TOPO_IA_2"/>
    <property type="match status" value="1"/>
</dbReference>
<protein>
    <recommendedName>
        <fullName evidence="3 7">DNA topoisomerase</fullName>
        <ecNumber evidence="3 7">5.6.2.1</ecNumber>
    </recommendedName>
</protein>
<dbReference type="SMART" id="SM00437">
    <property type="entry name" value="TOP1Ac"/>
    <property type="match status" value="1"/>
</dbReference>
<evidence type="ECO:0000256" key="8">
    <source>
        <dbReference type="SAM" id="MobiDB-lite"/>
    </source>
</evidence>
<dbReference type="Pfam" id="PF01751">
    <property type="entry name" value="Toprim"/>
    <property type="match status" value="1"/>
</dbReference>
<accession>A0A1E3PHR5</accession>
<dbReference type="InterPro" id="IPR013825">
    <property type="entry name" value="Topo_IA_cen_sub2"/>
</dbReference>
<dbReference type="PROSITE" id="PS50880">
    <property type="entry name" value="TOPRIM"/>
    <property type="match status" value="1"/>
</dbReference>
<dbReference type="GO" id="GO:0006281">
    <property type="term" value="P:DNA repair"/>
    <property type="evidence" value="ECO:0007669"/>
    <property type="project" value="TreeGrafter"/>
</dbReference>
<evidence type="ECO:0000256" key="6">
    <source>
        <dbReference type="ARBA" id="ARBA00023235"/>
    </source>
</evidence>
<dbReference type="GO" id="GO:0003917">
    <property type="term" value="F:DNA topoisomerase type I (single strand cut, ATP-independent) activity"/>
    <property type="evidence" value="ECO:0007669"/>
    <property type="project" value="UniProtKB-EC"/>
</dbReference>
<comment type="similarity">
    <text evidence="2 7">Belongs to the type IA topoisomerase family.</text>
</comment>
<keyword evidence="4 7" id="KW-0799">Topoisomerase</keyword>
<keyword evidence="6 7" id="KW-0413">Isomerase</keyword>
<dbReference type="GO" id="GO:0033260">
    <property type="term" value="P:nuclear DNA replication"/>
    <property type="evidence" value="ECO:0007669"/>
    <property type="project" value="EnsemblFungi"/>
</dbReference>
<dbReference type="GO" id="GO:0006310">
    <property type="term" value="P:DNA recombination"/>
    <property type="evidence" value="ECO:0007669"/>
    <property type="project" value="TreeGrafter"/>
</dbReference>
<dbReference type="GO" id="GO:0006301">
    <property type="term" value="P:DNA damage tolerance"/>
    <property type="evidence" value="ECO:0007669"/>
    <property type="project" value="EnsemblFungi"/>
</dbReference>
<dbReference type="InterPro" id="IPR006171">
    <property type="entry name" value="TOPRIM_dom"/>
</dbReference>
<dbReference type="Gene3D" id="1.10.290.10">
    <property type="entry name" value="Topoisomerase I, domain 4"/>
    <property type="match status" value="1"/>
</dbReference>
<dbReference type="FunFam" id="1.10.290.10:FF:000001">
    <property type="entry name" value="DNA topoisomerase"/>
    <property type="match status" value="1"/>
</dbReference>
<sequence>MESVAKNILTESRRSQKLMIWTDCDREGENIGLEVMNVARQGNRGLQDTDIKRARFNNTERSHIINAARNPINLNIPMAMSVEARMEIDLRVGAAFTRFQTKLLKSRFPVLGNTDVISYGTCQFPTLSFVVDRYKRVKSFESEPFWTLTITVEKDGIKVNFKWERGNIFDRLAVLVLYEQSLLTRPDNIEIQNMISKPKSKWRPLPLTTVELQKIGSRYFKLSAKRVLDIAEELYTKGFVSYPRTETDQFDKAMNLKKLIEKQFVSTEWGHYANQLIHDDKYREPRRGKNNDNAHPPIHPIAYVARGALPSSDHYNVYKLIAQHFLACCSDDAKGMQTTVTAKWAHQIFYASGLMVVSRNFLDVYPYTKWESSSALPYFERGEIVDLHSTEMKEGSTSAPEYLTEAELISLMDINGIGTDATMADHINTVIERQYVMKVDPTGNLITEHAHSGGFNDNSSNNNNNRTKRNTKGRRKGRDEADGSDSHDGPASVVTD</sequence>
<keyword evidence="12" id="KW-1185">Reference proteome</keyword>
<dbReference type="AlphaFoldDB" id="A0A1E3PHR5"/>
<dbReference type="GO" id="GO:0035861">
    <property type="term" value="C:site of double-strand break"/>
    <property type="evidence" value="ECO:0007669"/>
    <property type="project" value="EnsemblFungi"/>
</dbReference>
<dbReference type="GO" id="GO:0006265">
    <property type="term" value="P:DNA topological change"/>
    <property type="evidence" value="ECO:0007669"/>
    <property type="project" value="InterPro"/>
</dbReference>
<evidence type="ECO:0000313" key="12">
    <source>
        <dbReference type="Proteomes" id="UP000095009"/>
    </source>
</evidence>
<dbReference type="Proteomes" id="UP000095009">
    <property type="component" value="Unassembled WGS sequence"/>
</dbReference>
<dbReference type="Gene3D" id="3.40.50.140">
    <property type="match status" value="1"/>
</dbReference>
<dbReference type="GO" id="GO:0005634">
    <property type="term" value="C:nucleus"/>
    <property type="evidence" value="ECO:0007669"/>
    <property type="project" value="EnsemblFungi"/>
</dbReference>
<evidence type="ECO:0000256" key="3">
    <source>
        <dbReference type="ARBA" id="ARBA00012891"/>
    </source>
</evidence>
<gene>
    <name evidence="11" type="ORF">NADFUDRAFT_70460</name>
</gene>
<feature type="compositionally biased region" description="Basic residues" evidence="8">
    <location>
        <begin position="466"/>
        <end position="476"/>
    </location>
</feature>
<dbReference type="InterPro" id="IPR003601">
    <property type="entry name" value="Topo_IA_2"/>
</dbReference>
<dbReference type="InterPro" id="IPR023406">
    <property type="entry name" value="Topo_IA_AS"/>
</dbReference>
<dbReference type="PROSITE" id="PS00396">
    <property type="entry name" value="TOPO_IA_1"/>
    <property type="match status" value="1"/>
</dbReference>
<reference evidence="11 12" key="1">
    <citation type="journal article" date="2016" name="Proc. Natl. Acad. Sci. U.S.A.">
        <title>Comparative genomics of biotechnologically important yeasts.</title>
        <authorList>
            <person name="Riley R."/>
            <person name="Haridas S."/>
            <person name="Wolfe K.H."/>
            <person name="Lopes M.R."/>
            <person name="Hittinger C.T."/>
            <person name="Goeker M."/>
            <person name="Salamov A.A."/>
            <person name="Wisecaver J.H."/>
            <person name="Long T.M."/>
            <person name="Calvey C.H."/>
            <person name="Aerts A.L."/>
            <person name="Barry K.W."/>
            <person name="Choi C."/>
            <person name="Clum A."/>
            <person name="Coughlan A.Y."/>
            <person name="Deshpande S."/>
            <person name="Douglass A.P."/>
            <person name="Hanson S.J."/>
            <person name="Klenk H.-P."/>
            <person name="LaButti K.M."/>
            <person name="Lapidus A."/>
            <person name="Lindquist E.A."/>
            <person name="Lipzen A.M."/>
            <person name="Meier-Kolthoff J.P."/>
            <person name="Ohm R.A."/>
            <person name="Otillar R.P."/>
            <person name="Pangilinan J.L."/>
            <person name="Peng Y."/>
            <person name="Rokas A."/>
            <person name="Rosa C.A."/>
            <person name="Scheuner C."/>
            <person name="Sibirny A.A."/>
            <person name="Slot J.C."/>
            <person name="Stielow J.B."/>
            <person name="Sun H."/>
            <person name="Kurtzman C.P."/>
            <person name="Blackwell M."/>
            <person name="Grigoriev I.V."/>
            <person name="Jeffries T.W."/>
        </authorList>
    </citation>
    <scope>NUCLEOTIDE SEQUENCE [LARGE SCALE GENOMIC DNA]</scope>
    <source>
        <strain evidence="11 12">DSM 6958</strain>
    </source>
</reference>
<evidence type="ECO:0000256" key="7">
    <source>
        <dbReference type="RuleBase" id="RU362092"/>
    </source>
</evidence>
<feature type="domain" description="Topo IA-type catalytic" evidence="10">
    <location>
        <begin position="75"/>
        <end position="496"/>
    </location>
</feature>
<evidence type="ECO:0000256" key="2">
    <source>
        <dbReference type="ARBA" id="ARBA00009446"/>
    </source>
</evidence>
<dbReference type="SMART" id="SM00436">
    <property type="entry name" value="TOP1Bc"/>
    <property type="match status" value="1"/>
</dbReference>
<dbReference type="STRING" id="857566.A0A1E3PHR5"/>
<dbReference type="CDD" id="cd00186">
    <property type="entry name" value="TOP1Ac"/>
    <property type="match status" value="1"/>
</dbReference>
<proteinExistence type="inferred from homology"/>
<dbReference type="InterPro" id="IPR000380">
    <property type="entry name" value="Topo_IA"/>
</dbReference>
<dbReference type="Gene3D" id="1.10.460.10">
    <property type="entry name" value="Topoisomerase I, domain 2"/>
    <property type="match status" value="1"/>
</dbReference>
<evidence type="ECO:0000256" key="1">
    <source>
        <dbReference type="ARBA" id="ARBA00000213"/>
    </source>
</evidence>
<dbReference type="PANTHER" id="PTHR11390">
    <property type="entry name" value="PROKARYOTIC DNA TOPOISOMERASE"/>
    <property type="match status" value="1"/>
</dbReference>
<feature type="compositionally biased region" description="Low complexity" evidence="8">
    <location>
        <begin position="456"/>
        <end position="465"/>
    </location>
</feature>
<dbReference type="PANTHER" id="PTHR11390:SF21">
    <property type="entry name" value="DNA TOPOISOMERASE 3-ALPHA"/>
    <property type="match status" value="1"/>
</dbReference>